<dbReference type="PANTHER" id="PTHR18896">
    <property type="entry name" value="PHOSPHOLIPASE D"/>
    <property type="match status" value="1"/>
</dbReference>
<sequence length="259" mass="29691">MEGELGTPTGEGQQIILHYLRMSIYKGPSAIIPRLQAFIDKPEEYISICMLRKWETWPDGRLTHEMVYVHNKLMIVDDKRVIVGSANINDRSMLGSRDSELAMLIEDELEEVNEVKHFDGASVVVGKFARRFRRILMAEHLGVLSKEQRANADWDLALLDDPVGDDFFHGVWVACASKNAEIMEEVFLSIPSNNLKTFQHIINRRTLIPMSRSDPDNAKNKLNHHRGQLEIFPADFLSNENLLPSWYSVNNMVPTETWT</sequence>
<organism evidence="8 9">
    <name type="scientific">Cichlidogyrus casuarinus</name>
    <dbReference type="NCBI Taxonomy" id="1844966"/>
    <lineage>
        <taxon>Eukaryota</taxon>
        <taxon>Metazoa</taxon>
        <taxon>Spiralia</taxon>
        <taxon>Lophotrochozoa</taxon>
        <taxon>Platyhelminthes</taxon>
        <taxon>Monogenea</taxon>
        <taxon>Monopisthocotylea</taxon>
        <taxon>Dactylogyridea</taxon>
        <taxon>Ancyrocephalidae</taxon>
        <taxon>Cichlidogyrus</taxon>
    </lineage>
</organism>
<dbReference type="SMART" id="SM00155">
    <property type="entry name" value="PLDc"/>
    <property type="match status" value="1"/>
</dbReference>
<accession>A0ABD2PRD3</accession>
<dbReference type="EMBL" id="JBJKFK010004409">
    <property type="protein sequence ID" value="KAL3309011.1"/>
    <property type="molecule type" value="Genomic_DNA"/>
</dbReference>
<proteinExistence type="predicted"/>
<keyword evidence="3" id="KW-0677">Repeat</keyword>
<evidence type="ECO:0000256" key="4">
    <source>
        <dbReference type="ARBA" id="ARBA00022801"/>
    </source>
</evidence>
<dbReference type="Proteomes" id="UP001626550">
    <property type="component" value="Unassembled WGS sequence"/>
</dbReference>
<comment type="caution">
    <text evidence="8">The sequence shown here is derived from an EMBL/GenBank/DDBJ whole genome shotgun (WGS) entry which is preliminary data.</text>
</comment>
<evidence type="ECO:0000313" key="8">
    <source>
        <dbReference type="EMBL" id="KAL3309011.1"/>
    </source>
</evidence>
<dbReference type="InterPro" id="IPR001736">
    <property type="entry name" value="PLipase_D/transphosphatidylase"/>
</dbReference>
<dbReference type="InterPro" id="IPR025202">
    <property type="entry name" value="PLD-like_dom"/>
</dbReference>
<comment type="catalytic activity">
    <reaction evidence="1">
        <text>a 1,2-diacyl-sn-glycero-3-phosphocholine + H2O = a 1,2-diacyl-sn-glycero-3-phosphate + choline + H(+)</text>
        <dbReference type="Rhea" id="RHEA:14445"/>
        <dbReference type="ChEBI" id="CHEBI:15354"/>
        <dbReference type="ChEBI" id="CHEBI:15377"/>
        <dbReference type="ChEBI" id="CHEBI:15378"/>
        <dbReference type="ChEBI" id="CHEBI:57643"/>
        <dbReference type="ChEBI" id="CHEBI:58608"/>
        <dbReference type="EC" id="3.1.4.4"/>
    </reaction>
</comment>
<gene>
    <name evidence="8" type="primary">PLD2_2</name>
    <name evidence="8" type="ORF">Ciccas_012447</name>
</gene>
<evidence type="ECO:0000313" key="9">
    <source>
        <dbReference type="Proteomes" id="UP001626550"/>
    </source>
</evidence>
<keyword evidence="6" id="KW-0443">Lipid metabolism</keyword>
<evidence type="ECO:0000256" key="1">
    <source>
        <dbReference type="ARBA" id="ARBA00000798"/>
    </source>
</evidence>
<dbReference type="Gene3D" id="3.30.870.10">
    <property type="entry name" value="Endonuclease Chain A"/>
    <property type="match status" value="1"/>
</dbReference>
<dbReference type="InterPro" id="IPR015679">
    <property type="entry name" value="PLipase_D_fam"/>
</dbReference>
<dbReference type="AlphaFoldDB" id="A0ABD2PRD3"/>
<dbReference type="GO" id="GO:0004630">
    <property type="term" value="F:phospholipase D activity"/>
    <property type="evidence" value="ECO:0007669"/>
    <property type="project" value="UniProtKB-EC"/>
</dbReference>
<reference evidence="8 9" key="1">
    <citation type="submission" date="2024-11" db="EMBL/GenBank/DDBJ databases">
        <title>Adaptive evolution of stress response genes in parasites aligns with host niche diversity.</title>
        <authorList>
            <person name="Hahn C."/>
            <person name="Resl P."/>
        </authorList>
    </citation>
    <scope>NUCLEOTIDE SEQUENCE [LARGE SCALE GENOMIC DNA]</scope>
    <source>
        <strain evidence="8">EGGRZ-B1_66</strain>
        <tissue evidence="8">Body</tissue>
    </source>
</reference>
<evidence type="ECO:0000259" key="7">
    <source>
        <dbReference type="PROSITE" id="PS50035"/>
    </source>
</evidence>
<evidence type="ECO:0000256" key="6">
    <source>
        <dbReference type="ARBA" id="ARBA00023098"/>
    </source>
</evidence>
<evidence type="ECO:0000256" key="5">
    <source>
        <dbReference type="ARBA" id="ARBA00022963"/>
    </source>
</evidence>
<feature type="domain" description="PLD phosphodiesterase" evidence="7">
    <location>
        <begin position="65"/>
        <end position="92"/>
    </location>
</feature>
<dbReference type="PANTHER" id="PTHR18896:SF76">
    <property type="entry name" value="PHOSPHOLIPASE"/>
    <property type="match status" value="1"/>
</dbReference>
<evidence type="ECO:0000256" key="2">
    <source>
        <dbReference type="ARBA" id="ARBA00012027"/>
    </source>
</evidence>
<dbReference type="SUPFAM" id="SSF56024">
    <property type="entry name" value="Phospholipase D/nuclease"/>
    <property type="match status" value="1"/>
</dbReference>
<name>A0ABD2PRD3_9PLAT</name>
<dbReference type="GO" id="GO:0016042">
    <property type="term" value="P:lipid catabolic process"/>
    <property type="evidence" value="ECO:0007669"/>
    <property type="project" value="UniProtKB-KW"/>
</dbReference>
<dbReference type="EC" id="3.1.4.4" evidence="2"/>
<keyword evidence="4" id="KW-0378">Hydrolase</keyword>
<dbReference type="Pfam" id="PF13091">
    <property type="entry name" value="PLDc_2"/>
    <property type="match status" value="1"/>
</dbReference>
<evidence type="ECO:0000256" key="3">
    <source>
        <dbReference type="ARBA" id="ARBA00022737"/>
    </source>
</evidence>
<protein>
    <recommendedName>
        <fullName evidence="2">phospholipase D</fullName>
        <ecNumber evidence="2">3.1.4.4</ecNumber>
    </recommendedName>
</protein>
<dbReference type="PROSITE" id="PS50035">
    <property type="entry name" value="PLD"/>
    <property type="match status" value="1"/>
</dbReference>
<keyword evidence="9" id="KW-1185">Reference proteome</keyword>
<keyword evidence="5" id="KW-0442">Lipid degradation</keyword>